<dbReference type="OrthoDB" id="242667at2157"/>
<reference evidence="3" key="1">
    <citation type="submission" date="2016-10" db="EMBL/GenBank/DDBJ databases">
        <authorList>
            <person name="Varghese N."/>
            <person name="Submissions S."/>
        </authorList>
    </citation>
    <scope>NUCLEOTIDE SEQUENCE [LARGE SCALE GENOMIC DNA]</scope>
    <source>
        <strain evidence="3">DSM 22427</strain>
    </source>
</reference>
<gene>
    <name evidence="2" type="ORF">SAMN04488556_1381</name>
</gene>
<organism evidence="2 3">
    <name type="scientific">Halostagnicola kamekurae</name>
    <dbReference type="NCBI Taxonomy" id="619731"/>
    <lineage>
        <taxon>Archaea</taxon>
        <taxon>Methanobacteriati</taxon>
        <taxon>Methanobacteriota</taxon>
        <taxon>Stenosarchaea group</taxon>
        <taxon>Halobacteria</taxon>
        <taxon>Halobacteriales</taxon>
        <taxon>Natrialbaceae</taxon>
        <taxon>Halostagnicola</taxon>
    </lineage>
</organism>
<keyword evidence="3" id="KW-1185">Reference proteome</keyword>
<dbReference type="Proteomes" id="UP000199199">
    <property type="component" value="Unassembled WGS sequence"/>
</dbReference>
<keyword evidence="1" id="KW-0812">Transmembrane</keyword>
<feature type="transmembrane region" description="Helical" evidence="1">
    <location>
        <begin position="104"/>
        <end position="124"/>
    </location>
</feature>
<proteinExistence type="predicted"/>
<evidence type="ECO:0000256" key="1">
    <source>
        <dbReference type="SAM" id="Phobius"/>
    </source>
</evidence>
<dbReference type="AlphaFoldDB" id="A0A1I6QMY8"/>
<protein>
    <submittedName>
        <fullName evidence="2">Uncharacterized protein</fullName>
    </submittedName>
</protein>
<keyword evidence="1" id="KW-1133">Transmembrane helix</keyword>
<feature type="transmembrane region" description="Helical" evidence="1">
    <location>
        <begin position="77"/>
        <end position="98"/>
    </location>
</feature>
<evidence type="ECO:0000313" key="3">
    <source>
        <dbReference type="Proteomes" id="UP000199199"/>
    </source>
</evidence>
<dbReference type="RefSeq" id="WP_092902928.1">
    <property type="nucleotide sequence ID" value="NZ_FOZS01000001.1"/>
</dbReference>
<sequence>MNQRQRRIVREELLRSIVWIGLGLVGWPIVISEVAWLDATALTVFGLPVLTWALLTTVLIGIRTATSSELQVRTSTGVWISLGLGIALGGVGAVYLVTAGGYPVLWVTAAYVVTTVGVVLWYWYRRVPDRVSEMAV</sequence>
<keyword evidence="1" id="KW-0472">Membrane</keyword>
<feature type="transmembrane region" description="Helical" evidence="1">
    <location>
        <begin position="42"/>
        <end position="65"/>
    </location>
</feature>
<feature type="transmembrane region" description="Helical" evidence="1">
    <location>
        <begin position="12"/>
        <end position="30"/>
    </location>
</feature>
<evidence type="ECO:0000313" key="2">
    <source>
        <dbReference type="EMBL" id="SFS53740.1"/>
    </source>
</evidence>
<name>A0A1I6QMY8_9EURY</name>
<dbReference type="EMBL" id="FOZS01000001">
    <property type="protein sequence ID" value="SFS53740.1"/>
    <property type="molecule type" value="Genomic_DNA"/>
</dbReference>
<accession>A0A1I6QMY8</accession>